<keyword evidence="2" id="KW-0813">Transport</keyword>
<gene>
    <name evidence="11" type="ORF">AR543_04940</name>
</gene>
<dbReference type="PROSITE" id="PS51202">
    <property type="entry name" value="RCK_C"/>
    <property type="match status" value="1"/>
</dbReference>
<feature type="transmembrane region" description="Helical" evidence="9">
    <location>
        <begin position="271"/>
        <end position="289"/>
    </location>
</feature>
<feature type="transmembrane region" description="Helical" evidence="9">
    <location>
        <begin position="85"/>
        <end position="108"/>
    </location>
</feature>
<keyword evidence="3" id="KW-0050">Antiport</keyword>
<evidence type="ECO:0000259" key="10">
    <source>
        <dbReference type="PROSITE" id="PS51202"/>
    </source>
</evidence>
<keyword evidence="4" id="KW-1003">Cell membrane</keyword>
<dbReference type="InterPro" id="IPR006037">
    <property type="entry name" value="RCK_C"/>
</dbReference>
<dbReference type="GO" id="GO:0006813">
    <property type="term" value="P:potassium ion transport"/>
    <property type="evidence" value="ECO:0007669"/>
    <property type="project" value="InterPro"/>
</dbReference>
<dbReference type="Proteomes" id="UP000078148">
    <property type="component" value="Chromosome"/>
</dbReference>
<keyword evidence="5 9" id="KW-0812">Transmembrane</keyword>
<feature type="transmembrane region" description="Helical" evidence="9">
    <location>
        <begin position="187"/>
        <end position="209"/>
    </location>
</feature>
<dbReference type="PANTHER" id="PTHR32507">
    <property type="entry name" value="NA(+)/H(+) ANTIPORTER 1"/>
    <property type="match status" value="1"/>
</dbReference>
<feature type="transmembrane region" description="Helical" evidence="9">
    <location>
        <begin position="295"/>
        <end position="319"/>
    </location>
</feature>
<dbReference type="Gene3D" id="1.20.1530.20">
    <property type="match status" value="1"/>
</dbReference>
<protein>
    <submittedName>
        <fullName evidence="11">K+/H+ antiporter</fullName>
    </submittedName>
</protein>
<dbReference type="Pfam" id="PF00999">
    <property type="entry name" value="Na_H_Exchanger"/>
    <property type="match status" value="1"/>
</dbReference>
<dbReference type="GO" id="GO:0005886">
    <property type="term" value="C:plasma membrane"/>
    <property type="evidence" value="ECO:0007669"/>
    <property type="project" value="UniProtKB-SubCell"/>
</dbReference>
<name>A0A172ZDI5_9BACL</name>
<dbReference type="PANTHER" id="PTHR32507:SF7">
    <property type="entry name" value="K(+)_H(+) ANTIPORTER NHAP2"/>
    <property type="match status" value="1"/>
</dbReference>
<evidence type="ECO:0000256" key="6">
    <source>
        <dbReference type="ARBA" id="ARBA00022989"/>
    </source>
</evidence>
<dbReference type="AlphaFoldDB" id="A0A172ZDI5"/>
<evidence type="ECO:0000256" key="9">
    <source>
        <dbReference type="SAM" id="Phobius"/>
    </source>
</evidence>
<evidence type="ECO:0000256" key="2">
    <source>
        <dbReference type="ARBA" id="ARBA00022448"/>
    </source>
</evidence>
<dbReference type="InterPro" id="IPR036721">
    <property type="entry name" value="RCK_C_sf"/>
</dbReference>
<dbReference type="SUPFAM" id="SSF116726">
    <property type="entry name" value="TrkA C-terminal domain-like"/>
    <property type="match status" value="1"/>
</dbReference>
<dbReference type="NCBIfam" id="NF003716">
    <property type="entry name" value="PRK05326.1-3"/>
    <property type="match status" value="1"/>
</dbReference>
<dbReference type="KEGG" id="pbv:AR543_04940"/>
<dbReference type="Gene3D" id="3.30.70.1450">
    <property type="entry name" value="Regulator of K+ conductance, C-terminal domain"/>
    <property type="match status" value="1"/>
</dbReference>
<dbReference type="OrthoDB" id="9810759at2"/>
<evidence type="ECO:0000256" key="5">
    <source>
        <dbReference type="ARBA" id="ARBA00022692"/>
    </source>
</evidence>
<evidence type="ECO:0000313" key="11">
    <source>
        <dbReference type="EMBL" id="ANF95422.1"/>
    </source>
</evidence>
<dbReference type="InterPro" id="IPR038770">
    <property type="entry name" value="Na+/solute_symporter_sf"/>
</dbReference>
<evidence type="ECO:0000313" key="12">
    <source>
        <dbReference type="Proteomes" id="UP000078148"/>
    </source>
</evidence>
<feature type="transmembrane region" description="Helical" evidence="9">
    <location>
        <begin position="331"/>
        <end position="351"/>
    </location>
</feature>
<dbReference type="GO" id="GO:0015297">
    <property type="term" value="F:antiporter activity"/>
    <property type="evidence" value="ECO:0007669"/>
    <property type="project" value="UniProtKB-KW"/>
</dbReference>
<feature type="transmembrane region" description="Helical" evidence="9">
    <location>
        <begin position="6"/>
        <end position="24"/>
    </location>
</feature>
<evidence type="ECO:0000256" key="3">
    <source>
        <dbReference type="ARBA" id="ARBA00022449"/>
    </source>
</evidence>
<dbReference type="RefSeq" id="WP_060532343.1">
    <property type="nucleotide sequence ID" value="NZ_CP013023.1"/>
</dbReference>
<feature type="transmembrane region" description="Helical" evidence="9">
    <location>
        <begin position="120"/>
        <end position="139"/>
    </location>
</feature>
<evidence type="ECO:0000256" key="1">
    <source>
        <dbReference type="ARBA" id="ARBA00004651"/>
    </source>
</evidence>
<keyword evidence="12" id="KW-1185">Reference proteome</keyword>
<dbReference type="STRING" id="1616788.AR543_04940"/>
<dbReference type="InterPro" id="IPR006153">
    <property type="entry name" value="Cation/H_exchanger_TM"/>
</dbReference>
<proteinExistence type="predicted"/>
<evidence type="ECO:0000256" key="4">
    <source>
        <dbReference type="ARBA" id="ARBA00022475"/>
    </source>
</evidence>
<sequence length="491" mass="53654">MQAIELTSNLILLLGTLLLLGVLSTKFSSRFGMPALVFFIVAGMILGRFIYYDNAFITQWFGVLALVIILFEGGMQTDMKLIKPVIRPALSLATIGVLLTAFVIGYFAHLILGVSLLEGMLFGSIVGSTDAAAVFSVLGNKNVRKRLTSTLEAESGSNDPMAVFLTLMFIELLNNPETSIWGEILSFFWEMGFGLVLGIICGKLAVFLINKIDFETSSLYPVLAVSSALFTYGVSSLTHASGFLGVYVMALVMGNSDLTYRRTILQFNQGFGWIMQILMFVLLGLLVFTDQLISVIWQGLALSLLLIIVARPIGVLLSLLFSQFSFREKTLLSWSGLRGAVPIVLATYPLLAGVEHGQLFFNVVFFIVLTSTLIQGTTIAPLAQKLGLTEKVLDQQPSILELVATGRTTSEITHMTLTSRSRMIHRELQEIDLPPSVLITAVLRNEEIVTPRGDTVLLPGDKVYLLGPKAKREDIRRLFTGEPAADTPGAS</sequence>
<dbReference type="NCBIfam" id="NF003715">
    <property type="entry name" value="PRK05326.1-2"/>
    <property type="match status" value="1"/>
</dbReference>
<dbReference type="EMBL" id="CP013023">
    <property type="protein sequence ID" value="ANF95422.1"/>
    <property type="molecule type" value="Genomic_DNA"/>
</dbReference>
<evidence type="ECO:0000256" key="7">
    <source>
        <dbReference type="ARBA" id="ARBA00023065"/>
    </source>
</evidence>
<feature type="domain" description="RCK C-terminal" evidence="10">
    <location>
        <begin position="400"/>
        <end position="481"/>
    </location>
</feature>
<organism evidence="11 12">
    <name type="scientific">Paenibacillus bovis</name>
    <dbReference type="NCBI Taxonomy" id="1616788"/>
    <lineage>
        <taxon>Bacteria</taxon>
        <taxon>Bacillati</taxon>
        <taxon>Bacillota</taxon>
        <taxon>Bacilli</taxon>
        <taxon>Bacillales</taxon>
        <taxon>Paenibacillaceae</taxon>
        <taxon>Paenibacillus</taxon>
    </lineage>
</organism>
<reference evidence="11 12" key="2">
    <citation type="journal article" date="2016" name="Int. J. Syst. Evol. Microbiol.">
        <title>Paenibacillus bovis sp. nov., isolated from raw yak (Bos grunniens) milk.</title>
        <authorList>
            <person name="Gao C."/>
            <person name="Han J."/>
            <person name="Liu Z."/>
            <person name="Xu X."/>
            <person name="Hang F."/>
            <person name="Wu Z."/>
        </authorList>
    </citation>
    <scope>NUCLEOTIDE SEQUENCE [LARGE SCALE GENOMIC DNA]</scope>
    <source>
        <strain evidence="11 12">BD3526</strain>
    </source>
</reference>
<feature type="transmembrane region" description="Helical" evidence="9">
    <location>
        <begin position="31"/>
        <end position="51"/>
    </location>
</feature>
<feature type="transmembrane region" description="Helical" evidence="9">
    <location>
        <begin position="363"/>
        <end position="383"/>
    </location>
</feature>
<accession>A0A172ZDI5</accession>
<evidence type="ECO:0000256" key="8">
    <source>
        <dbReference type="ARBA" id="ARBA00023136"/>
    </source>
</evidence>
<reference evidence="12" key="1">
    <citation type="submission" date="2015-10" db="EMBL/GenBank/DDBJ databases">
        <title>Genome of Paenibacillus bovis sp. nov.</title>
        <authorList>
            <person name="Wu Z."/>
            <person name="Gao C."/>
            <person name="Liu Z."/>
            <person name="Zheng H."/>
        </authorList>
    </citation>
    <scope>NUCLEOTIDE SEQUENCE [LARGE SCALE GENOMIC DNA]</scope>
    <source>
        <strain evidence="12">BD3526</strain>
    </source>
</reference>
<dbReference type="GO" id="GO:0008324">
    <property type="term" value="F:monoatomic cation transmembrane transporter activity"/>
    <property type="evidence" value="ECO:0007669"/>
    <property type="project" value="InterPro"/>
</dbReference>
<feature type="transmembrane region" description="Helical" evidence="9">
    <location>
        <begin position="229"/>
        <end position="250"/>
    </location>
</feature>
<keyword evidence="7" id="KW-0406">Ion transport</keyword>
<dbReference type="Pfam" id="PF02080">
    <property type="entry name" value="TrkA_C"/>
    <property type="match status" value="1"/>
</dbReference>
<comment type="subcellular location">
    <subcellularLocation>
        <location evidence="1">Cell membrane</location>
        <topology evidence="1">Multi-pass membrane protein</topology>
    </subcellularLocation>
</comment>
<dbReference type="GO" id="GO:1902600">
    <property type="term" value="P:proton transmembrane transport"/>
    <property type="evidence" value="ECO:0007669"/>
    <property type="project" value="InterPro"/>
</dbReference>
<keyword evidence="6 9" id="KW-1133">Transmembrane helix</keyword>
<keyword evidence="8 9" id="KW-0472">Membrane</keyword>
<feature type="transmembrane region" description="Helical" evidence="9">
    <location>
        <begin position="57"/>
        <end position="73"/>
    </location>
</feature>